<reference evidence="2" key="1">
    <citation type="submission" date="2021-03" db="EMBL/GenBank/DDBJ databases">
        <title>Genomic Encyclopedia of Type Strains, Phase IV (KMG-V): Genome sequencing to study the core and pangenomes of soil and plant-associated prokaryotes.</title>
        <authorList>
            <person name="Whitman W."/>
        </authorList>
    </citation>
    <scope>NUCLEOTIDE SEQUENCE</scope>
    <source>
        <strain evidence="2">C4</strain>
    </source>
</reference>
<evidence type="ECO:0000313" key="3">
    <source>
        <dbReference type="Proteomes" id="UP000740329"/>
    </source>
</evidence>
<comment type="caution">
    <text evidence="2">The sequence shown here is derived from an EMBL/GenBank/DDBJ whole genome shotgun (WGS) entry which is preliminary data.</text>
</comment>
<gene>
    <name evidence="2" type="ORF">J3E07_001712</name>
</gene>
<dbReference type="InterPro" id="IPR056906">
    <property type="entry name" value="ORF2/G2P_dom"/>
</dbReference>
<dbReference type="AlphaFoldDB" id="A0A8J7RIW6"/>
<organism evidence="2 3">
    <name type="scientific">Methanococcus voltae</name>
    <dbReference type="NCBI Taxonomy" id="2188"/>
    <lineage>
        <taxon>Archaea</taxon>
        <taxon>Methanobacteriati</taxon>
        <taxon>Methanobacteriota</taxon>
        <taxon>Methanomada group</taxon>
        <taxon>Methanococci</taxon>
        <taxon>Methanococcales</taxon>
        <taxon>Methanococcaceae</taxon>
        <taxon>Methanococcus</taxon>
    </lineage>
</organism>
<protein>
    <recommendedName>
        <fullName evidence="1">Replication-associated protein ORF2/G2P domain-containing protein</fullName>
    </recommendedName>
</protein>
<evidence type="ECO:0000313" key="2">
    <source>
        <dbReference type="EMBL" id="MBP2202270.1"/>
    </source>
</evidence>
<name>A0A8J7RIW6_METVO</name>
<dbReference type="RefSeq" id="WP_245314944.1">
    <property type="nucleotide sequence ID" value="NZ_JAGGMV010000015.1"/>
</dbReference>
<feature type="non-terminal residue" evidence="2">
    <location>
        <position position="1"/>
    </location>
</feature>
<evidence type="ECO:0000259" key="1">
    <source>
        <dbReference type="Pfam" id="PF23343"/>
    </source>
</evidence>
<proteinExistence type="predicted"/>
<accession>A0A8J7RIW6</accession>
<dbReference type="Proteomes" id="UP000740329">
    <property type="component" value="Unassembled WGS sequence"/>
</dbReference>
<dbReference type="EMBL" id="JAGGMV010000015">
    <property type="protein sequence ID" value="MBP2202270.1"/>
    <property type="molecule type" value="Genomic_DNA"/>
</dbReference>
<feature type="domain" description="Replication-associated protein ORF2/G2P" evidence="1">
    <location>
        <begin position="142"/>
        <end position="273"/>
    </location>
</feature>
<sequence>SKSMKNSNQSEKLKNLLHKYETSTNKPKLTPMDIKMMYYVVNNPEIKTLKKERYRTILYMLNKNMLTEADRKELLKYFQKYIEQASEQNLVLERIKYDKEKSKYLMFPYLTRFTNSKQLKRQLAQYNCVFEQTAKKYKYGVHLTLTTDPKRFDNIVEANKHFGKAFNRFMSFLAKYNKNSDGKPERPKYLAAYEYTKSGLLHAHILIFGKKYLMDQKLITREWSRCGQGQIAHIYGIRREGINWVYNRNRPEEVKTGEYKNANEYLKKYLVKTLYSELDGSMYWSMNKRFYTMSKSLKPDMMTKAKPAEKMYNFVGIWTDDELTVNVDGAFKAGLPYKEIKKIFIEERRDQESGTYV</sequence>
<dbReference type="Pfam" id="PF23343">
    <property type="entry name" value="REP_ORF2-G2P"/>
    <property type="match status" value="1"/>
</dbReference>